<dbReference type="InterPro" id="IPR002110">
    <property type="entry name" value="Ankyrin_rpt"/>
</dbReference>
<dbReference type="Gene3D" id="1.25.40.20">
    <property type="entry name" value="Ankyrin repeat-containing domain"/>
    <property type="match status" value="2"/>
</dbReference>
<name>A0A3L8PS53_9GAMM</name>
<dbReference type="SUPFAM" id="SSF48403">
    <property type="entry name" value="Ankyrin repeat"/>
    <property type="match status" value="1"/>
</dbReference>
<evidence type="ECO:0000256" key="4">
    <source>
        <dbReference type="SAM" id="MobiDB-lite"/>
    </source>
</evidence>
<accession>A0A3L8PS53</accession>
<dbReference type="RefSeq" id="WP_133309336.1">
    <property type="nucleotide sequence ID" value="NZ_ML014835.1"/>
</dbReference>
<evidence type="ECO:0000256" key="1">
    <source>
        <dbReference type="ARBA" id="ARBA00022737"/>
    </source>
</evidence>
<organism evidence="5 6">
    <name type="scientific">Parashewanella curva</name>
    <dbReference type="NCBI Taxonomy" id="2338552"/>
    <lineage>
        <taxon>Bacteria</taxon>
        <taxon>Pseudomonadati</taxon>
        <taxon>Pseudomonadota</taxon>
        <taxon>Gammaproteobacteria</taxon>
        <taxon>Alteromonadales</taxon>
        <taxon>Shewanellaceae</taxon>
        <taxon>Parashewanella</taxon>
    </lineage>
</organism>
<dbReference type="PROSITE" id="PS50297">
    <property type="entry name" value="ANK_REP_REGION"/>
    <property type="match status" value="2"/>
</dbReference>
<dbReference type="AlphaFoldDB" id="A0A3L8PS53"/>
<feature type="compositionally biased region" description="Polar residues" evidence="4">
    <location>
        <begin position="561"/>
        <end position="571"/>
    </location>
</feature>
<dbReference type="PANTHER" id="PTHR24198">
    <property type="entry name" value="ANKYRIN REPEAT AND PROTEIN KINASE DOMAIN-CONTAINING PROTEIN"/>
    <property type="match status" value="1"/>
</dbReference>
<gene>
    <name evidence="5" type="ORF">D5018_18355</name>
</gene>
<keyword evidence="6" id="KW-1185">Reference proteome</keyword>
<keyword evidence="1" id="KW-0677">Repeat</keyword>
<dbReference type="OrthoDB" id="671583at2"/>
<evidence type="ECO:0000313" key="5">
    <source>
        <dbReference type="EMBL" id="RLV58240.1"/>
    </source>
</evidence>
<comment type="caution">
    <text evidence="5">The sequence shown here is derived from an EMBL/GenBank/DDBJ whole genome shotgun (WGS) entry which is preliminary data.</text>
</comment>
<feature type="compositionally biased region" description="Pro residues" evidence="4">
    <location>
        <begin position="518"/>
        <end position="542"/>
    </location>
</feature>
<sequence>MKTDQKGMSYPNVLAGFVCIERLVNQLYEQHSSAETSSTDSITVGIRVLVMGTITTTTTDVNRQPWQQPEQSICRFNIGTPTKMFTGVLIGGAFAAIASNPVTLGAVLAGGTAISITAKLIGFFNQKSDGVEGIPYDAAAMIAFGAFSIAKGSPVLITAEIALAGFLAIRATDKLHDDLANDLGIKPDSWTYSGTKLVSRFATGYLSGKAVESINDLFTSAPVPRPIPKHRHARQAQQEPNPLCNYTSFNETIVITPTATYPQAECFDFPEQTFDGAGFPPISMDNKAFRTKGANTTLCKISYQKFLSGVERVWTFTDNDCFEQVECSDGQYYGIRKTASCNQNPVSCGDPNLQTLTSNFCGSNSGLPFCKPPTKPEPVPVLQPTTITNVIHSSTCAEPQHTPSGLPLVECSNLTIKTYNGIEIGETLERLDYRAYATNIDKDEKCKFVIPNEKNSDLYSLNNDCLEQVKCLDSDYFGIRITKNCNEDNYNFCSILGDRSDFPLSFCANSTPWCLPPQPQPNPSNTQPPLPNVPPTQPPLPNPDSTAKLPQMTKPPLPKPSTGQPETTPEPTLNAEPESGINGGAIAGGVVGGVAVVGCAATAAIVTTIAVCKNKDAIKAKYDLERPPQPESEQQQPEIKESQTNDVELQDIQPSRENGHAAKPLSSTAPLPQTSSKSIAKAITVPPQLTKQYTQAMFDACASGSLDQLKLLIRELPYDFDVNLLIENEIAKDSITLLHVACSTGQTEIVDYLLKQQADANIKSVKGHTPLFLAVWSGHVKVVKQLLCAKADKSIESDDKTPLELAKEQGNADIIHLLEKPQSEASVSEAPKAKSKWFW</sequence>
<dbReference type="PANTHER" id="PTHR24198:SF165">
    <property type="entry name" value="ANKYRIN REPEAT-CONTAINING PROTEIN-RELATED"/>
    <property type="match status" value="1"/>
</dbReference>
<evidence type="ECO:0000256" key="3">
    <source>
        <dbReference type="PROSITE-ProRule" id="PRU00023"/>
    </source>
</evidence>
<protein>
    <submittedName>
        <fullName evidence="5">Uncharacterized protein</fullName>
    </submittedName>
</protein>
<evidence type="ECO:0000313" key="6">
    <source>
        <dbReference type="Proteomes" id="UP000281474"/>
    </source>
</evidence>
<feature type="repeat" description="ANK" evidence="3">
    <location>
        <begin position="766"/>
        <end position="798"/>
    </location>
</feature>
<keyword evidence="2 3" id="KW-0040">ANK repeat</keyword>
<feature type="region of interest" description="Disordered" evidence="4">
    <location>
        <begin position="623"/>
        <end position="646"/>
    </location>
</feature>
<dbReference type="SMART" id="SM00248">
    <property type="entry name" value="ANK"/>
    <property type="match status" value="4"/>
</dbReference>
<dbReference type="EMBL" id="QZEI01000086">
    <property type="protein sequence ID" value="RLV58240.1"/>
    <property type="molecule type" value="Genomic_DNA"/>
</dbReference>
<evidence type="ECO:0000256" key="2">
    <source>
        <dbReference type="ARBA" id="ARBA00023043"/>
    </source>
</evidence>
<dbReference type="InterPro" id="IPR036770">
    <property type="entry name" value="Ankyrin_rpt-contain_sf"/>
</dbReference>
<proteinExistence type="predicted"/>
<dbReference type="PROSITE" id="PS50088">
    <property type="entry name" value="ANK_REPEAT"/>
    <property type="match status" value="2"/>
</dbReference>
<dbReference type="Proteomes" id="UP000281474">
    <property type="component" value="Unassembled WGS sequence"/>
</dbReference>
<reference evidence="5 6" key="1">
    <citation type="submission" date="2018-09" db="EMBL/GenBank/DDBJ databases">
        <title>Phylogeny of the Shewanellaceae, and recommendation for two new genera, Pseudoshewanella and Parashewanella.</title>
        <authorList>
            <person name="Wang G."/>
        </authorList>
    </citation>
    <scope>NUCLEOTIDE SEQUENCE [LARGE SCALE GENOMIC DNA]</scope>
    <source>
        <strain evidence="5 6">C51</strain>
    </source>
</reference>
<dbReference type="Pfam" id="PF12796">
    <property type="entry name" value="Ank_2"/>
    <property type="match status" value="1"/>
</dbReference>
<feature type="repeat" description="ANK" evidence="3">
    <location>
        <begin position="733"/>
        <end position="765"/>
    </location>
</feature>
<feature type="region of interest" description="Disordered" evidence="4">
    <location>
        <begin position="518"/>
        <end position="580"/>
    </location>
</feature>